<name>A0ABZ1YN27_9NOCA</name>
<dbReference type="InterPro" id="IPR036388">
    <property type="entry name" value="WH-like_DNA-bd_sf"/>
</dbReference>
<dbReference type="InterPro" id="IPR001789">
    <property type="entry name" value="Sig_transdc_resp-reg_receiver"/>
</dbReference>
<dbReference type="SUPFAM" id="SSF52172">
    <property type="entry name" value="CheY-like"/>
    <property type="match status" value="1"/>
</dbReference>
<dbReference type="Proteomes" id="UP001432062">
    <property type="component" value="Chromosome"/>
</dbReference>
<dbReference type="InterPro" id="IPR011006">
    <property type="entry name" value="CheY-like_superfamily"/>
</dbReference>
<dbReference type="CDD" id="cd00383">
    <property type="entry name" value="trans_reg_C"/>
    <property type="match status" value="1"/>
</dbReference>
<evidence type="ECO:0000256" key="1">
    <source>
        <dbReference type="ARBA" id="ARBA00023125"/>
    </source>
</evidence>
<accession>A0ABZ1YN27</accession>
<organism evidence="6 7">
    <name type="scientific">Nocardia vinacea</name>
    <dbReference type="NCBI Taxonomy" id="96468"/>
    <lineage>
        <taxon>Bacteria</taxon>
        <taxon>Bacillati</taxon>
        <taxon>Actinomycetota</taxon>
        <taxon>Actinomycetes</taxon>
        <taxon>Mycobacteriales</taxon>
        <taxon>Nocardiaceae</taxon>
        <taxon>Nocardia</taxon>
    </lineage>
</organism>
<dbReference type="InterPro" id="IPR016032">
    <property type="entry name" value="Sig_transdc_resp-reg_C-effctor"/>
</dbReference>
<dbReference type="PANTHER" id="PTHR48111:SF28">
    <property type="entry name" value="TRANSCRIPTIONAL REGULATORY PROTEIN TCRX-RELATED"/>
    <property type="match status" value="1"/>
</dbReference>
<dbReference type="Gene3D" id="3.40.50.2300">
    <property type="match status" value="1"/>
</dbReference>
<dbReference type="SMART" id="SM00862">
    <property type="entry name" value="Trans_reg_C"/>
    <property type="match status" value="1"/>
</dbReference>
<dbReference type="Pfam" id="PF00486">
    <property type="entry name" value="Trans_reg_C"/>
    <property type="match status" value="1"/>
</dbReference>
<evidence type="ECO:0000313" key="7">
    <source>
        <dbReference type="Proteomes" id="UP001432062"/>
    </source>
</evidence>
<dbReference type="SMART" id="SM00448">
    <property type="entry name" value="REC"/>
    <property type="match status" value="1"/>
</dbReference>
<keyword evidence="2" id="KW-0597">Phosphoprotein</keyword>
<dbReference type="RefSeq" id="WP_329407427.1">
    <property type="nucleotide sequence ID" value="NZ_CP109441.1"/>
</dbReference>
<dbReference type="Gene3D" id="1.10.10.10">
    <property type="entry name" value="Winged helix-like DNA-binding domain superfamily/Winged helix DNA-binding domain"/>
    <property type="match status" value="1"/>
</dbReference>
<dbReference type="Gene3D" id="6.10.250.690">
    <property type="match status" value="1"/>
</dbReference>
<dbReference type="SUPFAM" id="SSF46894">
    <property type="entry name" value="C-terminal effector domain of the bipartite response regulators"/>
    <property type="match status" value="1"/>
</dbReference>
<dbReference type="Pfam" id="PF00072">
    <property type="entry name" value="Response_reg"/>
    <property type="match status" value="1"/>
</dbReference>
<evidence type="ECO:0000313" key="6">
    <source>
        <dbReference type="EMBL" id="WUV44488.1"/>
    </source>
</evidence>
<feature type="modified residue" description="4-aspartylphosphate" evidence="2">
    <location>
        <position position="58"/>
    </location>
</feature>
<feature type="DNA-binding region" description="OmpR/PhoB-type" evidence="3">
    <location>
        <begin position="135"/>
        <end position="232"/>
    </location>
</feature>
<reference evidence="6" key="1">
    <citation type="submission" date="2022-10" db="EMBL/GenBank/DDBJ databases">
        <title>The complete genomes of actinobacterial strains from the NBC collection.</title>
        <authorList>
            <person name="Joergensen T.S."/>
            <person name="Alvarez Arevalo M."/>
            <person name="Sterndorff E.B."/>
            <person name="Faurdal D."/>
            <person name="Vuksanovic O."/>
            <person name="Mourched A.-S."/>
            <person name="Charusanti P."/>
            <person name="Shaw S."/>
            <person name="Blin K."/>
            <person name="Weber T."/>
        </authorList>
    </citation>
    <scope>NUCLEOTIDE SEQUENCE</scope>
    <source>
        <strain evidence="6">NBC_01482</strain>
    </source>
</reference>
<dbReference type="PROSITE" id="PS50110">
    <property type="entry name" value="RESPONSE_REGULATORY"/>
    <property type="match status" value="1"/>
</dbReference>
<proteinExistence type="predicted"/>
<evidence type="ECO:0000259" key="5">
    <source>
        <dbReference type="PROSITE" id="PS51755"/>
    </source>
</evidence>
<dbReference type="PANTHER" id="PTHR48111">
    <property type="entry name" value="REGULATOR OF RPOS"/>
    <property type="match status" value="1"/>
</dbReference>
<dbReference type="InterPro" id="IPR001867">
    <property type="entry name" value="OmpR/PhoB-type_DNA-bd"/>
</dbReference>
<dbReference type="EMBL" id="CP109441">
    <property type="protein sequence ID" value="WUV44488.1"/>
    <property type="molecule type" value="Genomic_DNA"/>
</dbReference>
<dbReference type="InterPro" id="IPR039420">
    <property type="entry name" value="WalR-like"/>
</dbReference>
<protein>
    <submittedName>
        <fullName evidence="6">Response regulator transcription factor</fullName>
    </submittedName>
</protein>
<keyword evidence="1 3" id="KW-0238">DNA-binding</keyword>
<keyword evidence="7" id="KW-1185">Reference proteome</keyword>
<evidence type="ECO:0000256" key="2">
    <source>
        <dbReference type="PROSITE-ProRule" id="PRU00169"/>
    </source>
</evidence>
<feature type="domain" description="Response regulatory" evidence="4">
    <location>
        <begin position="9"/>
        <end position="123"/>
    </location>
</feature>
<dbReference type="PROSITE" id="PS51755">
    <property type="entry name" value="OMPR_PHOB"/>
    <property type="match status" value="1"/>
</dbReference>
<evidence type="ECO:0000259" key="4">
    <source>
        <dbReference type="PROSITE" id="PS50110"/>
    </source>
</evidence>
<evidence type="ECO:0000256" key="3">
    <source>
        <dbReference type="PROSITE-ProRule" id="PRU01091"/>
    </source>
</evidence>
<feature type="domain" description="OmpR/PhoB-type" evidence="5">
    <location>
        <begin position="135"/>
        <end position="232"/>
    </location>
</feature>
<gene>
    <name evidence="6" type="ORF">OG563_35750</name>
</gene>
<sequence>MSRAEPEARILVIDDEPMIVELLAVSLRFQGFEVATAISGTDGLDKARRFRPDALIVDVMMPGMDGFGLLRRLRADGIDAPVLFLSARDEVDDKLTGLTLGADDYVTKPFSLEEVIARLRAILRRSGRDAVLDLSSRITVGDIELDEDSHEVWKAGVPVALSPTEFTLLRYFMVNSGKVLSKAKILDHVWRYDFGGDAGVVESYVSYLRRKVDTTEPKLIHTLRSVGYVLRAPQPSRI</sequence>